<evidence type="ECO:0000313" key="2">
    <source>
        <dbReference type="WBParaSite" id="MhA1_Contig2546.frz3.gene2"/>
    </source>
</evidence>
<name>A0A1I8BJH8_MELHA</name>
<keyword evidence="1" id="KW-1185">Reference proteome</keyword>
<reference evidence="2" key="1">
    <citation type="submission" date="2016-11" db="UniProtKB">
        <authorList>
            <consortium name="WormBaseParasite"/>
        </authorList>
    </citation>
    <scope>IDENTIFICATION</scope>
</reference>
<proteinExistence type="predicted"/>
<evidence type="ECO:0000313" key="1">
    <source>
        <dbReference type="Proteomes" id="UP000095281"/>
    </source>
</evidence>
<dbReference type="Proteomes" id="UP000095281">
    <property type="component" value="Unplaced"/>
</dbReference>
<dbReference type="AlphaFoldDB" id="A0A1I8BJH8"/>
<protein>
    <submittedName>
        <fullName evidence="2">Uncharacterized protein</fullName>
    </submittedName>
</protein>
<dbReference type="WBParaSite" id="MhA1_Contig2546.frz3.gene2">
    <property type="protein sequence ID" value="MhA1_Contig2546.frz3.gene2"/>
    <property type="gene ID" value="MhA1_Contig2546.frz3.gene2"/>
</dbReference>
<sequence>MNSNNNSTKKSSTIEFENLIVKGKSPKIQNCQDENNEGYLHILAEAAEIQKIKKNKKVKKNKLE</sequence>
<accession>A0A1I8BJH8</accession>
<organism evidence="1 2">
    <name type="scientific">Meloidogyne hapla</name>
    <name type="common">Root-knot nematode worm</name>
    <dbReference type="NCBI Taxonomy" id="6305"/>
    <lineage>
        <taxon>Eukaryota</taxon>
        <taxon>Metazoa</taxon>
        <taxon>Ecdysozoa</taxon>
        <taxon>Nematoda</taxon>
        <taxon>Chromadorea</taxon>
        <taxon>Rhabditida</taxon>
        <taxon>Tylenchina</taxon>
        <taxon>Tylenchomorpha</taxon>
        <taxon>Tylenchoidea</taxon>
        <taxon>Meloidogynidae</taxon>
        <taxon>Meloidogyninae</taxon>
        <taxon>Meloidogyne</taxon>
    </lineage>
</organism>